<dbReference type="SUPFAM" id="SSF49452">
    <property type="entry name" value="Starch-binding domain-like"/>
    <property type="match status" value="1"/>
</dbReference>
<dbReference type="SUPFAM" id="SSF51126">
    <property type="entry name" value="Pectin lyase-like"/>
    <property type="match status" value="1"/>
</dbReference>
<dbReference type="EMBL" id="CP071382">
    <property type="protein sequence ID" value="QSV44244.1"/>
    <property type="molecule type" value="Genomic_DNA"/>
</dbReference>
<evidence type="ECO:0000259" key="1">
    <source>
        <dbReference type="Pfam" id="PF13229"/>
    </source>
</evidence>
<name>A0ABX7PYM9_9BACT</name>
<gene>
    <name evidence="2" type="ORF">JZM60_08565</name>
</gene>
<accession>A0ABX7PYM9</accession>
<proteinExistence type="predicted"/>
<feature type="domain" description="Right handed beta helix" evidence="1">
    <location>
        <begin position="495"/>
        <end position="588"/>
    </location>
</feature>
<dbReference type="SUPFAM" id="SSF49464">
    <property type="entry name" value="Carboxypeptidase regulatory domain-like"/>
    <property type="match status" value="1"/>
</dbReference>
<reference evidence="2 3" key="1">
    <citation type="submission" date="2021-03" db="EMBL/GenBank/DDBJ databases">
        <title>Geobacter metallireducens gen. nov. sp. nov., a microorganism capable of coupling the complete oxidation of organic compounds to the reduction of iron and other metals.</title>
        <authorList>
            <person name="Li Y."/>
        </authorList>
    </citation>
    <scope>NUCLEOTIDE SEQUENCE [LARGE SCALE GENOMIC DNA]</scope>
    <source>
        <strain evidence="2 3">Jerry-YX</strain>
    </source>
</reference>
<dbReference type="Proteomes" id="UP000663651">
    <property type="component" value="Chromosome"/>
</dbReference>
<evidence type="ECO:0000313" key="3">
    <source>
        <dbReference type="Proteomes" id="UP000663651"/>
    </source>
</evidence>
<evidence type="ECO:0000313" key="2">
    <source>
        <dbReference type="EMBL" id="QSV44244.1"/>
    </source>
</evidence>
<dbReference type="Gene3D" id="2.160.20.10">
    <property type="entry name" value="Single-stranded right-handed beta-helix, Pectin lyase-like"/>
    <property type="match status" value="1"/>
</dbReference>
<dbReference type="InterPro" id="IPR011050">
    <property type="entry name" value="Pectin_lyase_fold/virulence"/>
</dbReference>
<protein>
    <submittedName>
        <fullName evidence="2">Right-handed parallel beta-helix repeat-containing protein</fullName>
    </submittedName>
</protein>
<organism evidence="2 3">
    <name type="scientific">Geobacter benzoatilyticus</name>
    <dbReference type="NCBI Taxonomy" id="2815309"/>
    <lineage>
        <taxon>Bacteria</taxon>
        <taxon>Pseudomonadati</taxon>
        <taxon>Thermodesulfobacteriota</taxon>
        <taxon>Desulfuromonadia</taxon>
        <taxon>Geobacterales</taxon>
        <taxon>Geobacteraceae</taxon>
        <taxon>Geobacter</taxon>
    </lineage>
</organism>
<dbReference type="InterPro" id="IPR012334">
    <property type="entry name" value="Pectin_lyas_fold"/>
</dbReference>
<dbReference type="RefSeq" id="WP_207161829.1">
    <property type="nucleotide sequence ID" value="NZ_CP071382.1"/>
</dbReference>
<dbReference type="InterPro" id="IPR039448">
    <property type="entry name" value="Beta_helix"/>
</dbReference>
<sequence length="685" mass="75167">MNSNDRAQYKRWQLPLLGVLFLAVLAFLPSPSLATLVEGVVVVEQGPLEGAVVSAYGSLEDIRGGEPLYRSLPGDKPGFYRLDIPPGAYHLVATGNHAGVEYFSFHGANPVNIANEKLWLPFVATPKTTAVLQKSEVPRLAGIVTYKGQPVADALVSLYPPSGQQYKGLGIVTQTTGADGRFAMDAVEGDYTVVARKRMASDGVMQLRKGDLFCYYAGNPVAVADGMETTVAIPCYPKDDVKGFLAEGAAVKRTRGELARFRERSAEEPGAYGISGRITDVEGKPAPGLVVMAFKGEPGQLFRMNIPRLKSEFIGRTDAAGAFSIAVKEPGTYYLMAREFSGTSPHRGELFGLYEGNVDHAVTVAGQLKDVAITVGRVMAPPMHREPSGRAATPMGPSGRRALLRLGDTVIDRDTVWGGTVEISGRVVVARRATLTIRPGTVVKFRKIDRDRDGIGDGELRVLGRLVAEGTLRQRIRFMSAEKKPRRGDWSYILVFTSGAENVLRYCEVKHAFTGFQAHFSRAVVSDSVFADNDEGVRFGRAEMTIAHNDIEHNRYGIRYHRLEGPVSIEYNVIRNNDVGLFFVPSGQNRVDFMPDEYEADPAYAMMPLIRFNDISGNRRYDYRFGDRQRYDVVARDNWWGTKDLAKIYSGIYDKRSDAGLGEVSLMPVLSAPPKGVGVRHGAVR</sequence>
<dbReference type="InterPro" id="IPR008969">
    <property type="entry name" value="CarboxyPept-like_regulatory"/>
</dbReference>
<dbReference type="Pfam" id="PF13229">
    <property type="entry name" value="Beta_helix"/>
    <property type="match status" value="1"/>
</dbReference>
<keyword evidence="3" id="KW-1185">Reference proteome</keyword>
<dbReference type="InterPro" id="IPR013784">
    <property type="entry name" value="Carb-bd-like_fold"/>
</dbReference>